<evidence type="ECO:0000313" key="2">
    <source>
        <dbReference type="EMBL" id="HHR96296.1"/>
    </source>
</evidence>
<sequence length="76" mass="8714">MELYMALMIIVGVMVTRVLHIFSFLTLLGYIFRGIFIAFLSPYIGLDISKTISYFEPLRWLGITLLAFDIEASISF</sequence>
<dbReference type="EMBL" id="DRUB01000107">
    <property type="protein sequence ID" value="HHR96296.1"/>
    <property type="molecule type" value="Genomic_DNA"/>
</dbReference>
<gene>
    <name evidence="2" type="ORF">ENL47_05680</name>
</gene>
<keyword evidence="1" id="KW-1133">Transmembrane helix</keyword>
<reference evidence="2" key="1">
    <citation type="journal article" date="2020" name="mSystems">
        <title>Genome- and Community-Level Interaction Insights into Carbon Utilization and Element Cycling Functions of Hydrothermarchaeota in Hydrothermal Sediment.</title>
        <authorList>
            <person name="Zhou Z."/>
            <person name="Liu Y."/>
            <person name="Xu W."/>
            <person name="Pan J."/>
            <person name="Luo Z.H."/>
            <person name="Li M."/>
        </authorList>
    </citation>
    <scope>NUCLEOTIDE SEQUENCE [LARGE SCALE GENOMIC DNA]</scope>
    <source>
        <strain evidence="2">SpSt-1</strain>
    </source>
</reference>
<keyword evidence="1" id="KW-0472">Membrane</keyword>
<dbReference type="AlphaFoldDB" id="A0A7C5Z5E2"/>
<protein>
    <recommendedName>
        <fullName evidence="3">Cation/H+ exchanger domain-containing protein</fullName>
    </recommendedName>
</protein>
<accession>A0A7C5Z5E2</accession>
<organism evidence="2">
    <name type="scientific">Ignisphaera aggregans</name>
    <dbReference type="NCBI Taxonomy" id="334771"/>
    <lineage>
        <taxon>Archaea</taxon>
        <taxon>Thermoproteota</taxon>
        <taxon>Thermoprotei</taxon>
        <taxon>Desulfurococcales</taxon>
        <taxon>Desulfurococcaceae</taxon>
        <taxon>Ignisphaera</taxon>
    </lineage>
</organism>
<evidence type="ECO:0000256" key="1">
    <source>
        <dbReference type="SAM" id="Phobius"/>
    </source>
</evidence>
<name>A0A7C5Z5E2_9CREN</name>
<keyword evidence="1" id="KW-0812">Transmembrane</keyword>
<evidence type="ECO:0008006" key="3">
    <source>
        <dbReference type="Google" id="ProtNLM"/>
    </source>
</evidence>
<feature type="transmembrane region" description="Helical" evidence="1">
    <location>
        <begin position="6"/>
        <end position="32"/>
    </location>
</feature>
<comment type="caution">
    <text evidence="2">The sequence shown here is derived from an EMBL/GenBank/DDBJ whole genome shotgun (WGS) entry which is preliminary data.</text>
</comment>
<proteinExistence type="predicted"/>